<reference evidence="1 2" key="1">
    <citation type="submission" date="2021-05" db="EMBL/GenBank/DDBJ databases">
        <title>Description of Cellulomonas sp. DKR-3 sp. nov.</title>
        <authorList>
            <person name="Dahal R.H."/>
            <person name="Chaudhary D.K."/>
        </authorList>
    </citation>
    <scope>NUCLEOTIDE SEQUENCE [LARGE SCALE GENOMIC DNA]</scope>
    <source>
        <strain evidence="1 2">DKR-3</strain>
    </source>
</reference>
<keyword evidence="2" id="KW-1185">Reference proteome</keyword>
<dbReference type="RefSeq" id="WP_214351227.1">
    <property type="nucleotide sequence ID" value="NZ_JAHBOH010000001.1"/>
</dbReference>
<evidence type="ECO:0000313" key="2">
    <source>
        <dbReference type="Proteomes" id="UP000722125"/>
    </source>
</evidence>
<protein>
    <submittedName>
        <fullName evidence="1">Uncharacterized protein</fullName>
    </submittedName>
</protein>
<organism evidence="1 2">
    <name type="scientific">Cellulomonas fulva</name>
    <dbReference type="NCBI Taxonomy" id="2835530"/>
    <lineage>
        <taxon>Bacteria</taxon>
        <taxon>Bacillati</taxon>
        <taxon>Actinomycetota</taxon>
        <taxon>Actinomycetes</taxon>
        <taxon>Micrococcales</taxon>
        <taxon>Cellulomonadaceae</taxon>
        <taxon>Cellulomonas</taxon>
    </lineage>
</organism>
<accession>A0ABS5U1A3</accession>
<dbReference type="PROSITE" id="PS51257">
    <property type="entry name" value="PROKAR_LIPOPROTEIN"/>
    <property type="match status" value="1"/>
</dbReference>
<sequence length="160" mass="16088">MARGHGRWWAGAAAAVALAAVIGGLTVATGCVSVASACVGQTLEVRSAQEATPDDPGVSALEEVDRGEAVALVGYGFAQCDDTGSAFCSRNGQVTGPREIAFVWRQSGRPDATVAEGRIEDGGSFTVSAVVPDDASPGQARLLVMRDGGVAADAVVRVAG</sequence>
<evidence type="ECO:0000313" key="1">
    <source>
        <dbReference type="EMBL" id="MBT0995185.1"/>
    </source>
</evidence>
<name>A0ABS5U1A3_9CELL</name>
<comment type="caution">
    <text evidence="1">The sequence shown here is derived from an EMBL/GenBank/DDBJ whole genome shotgun (WGS) entry which is preliminary data.</text>
</comment>
<gene>
    <name evidence="1" type="ORF">KIN34_12920</name>
</gene>
<dbReference type="Proteomes" id="UP000722125">
    <property type="component" value="Unassembled WGS sequence"/>
</dbReference>
<dbReference type="EMBL" id="JAHBOH010000001">
    <property type="protein sequence ID" value="MBT0995185.1"/>
    <property type="molecule type" value="Genomic_DNA"/>
</dbReference>
<proteinExistence type="predicted"/>